<dbReference type="PANTHER" id="PTHR43578:SF3">
    <property type="entry name" value="NADH-QUINONE OXIDOREDUCTASE SUBUNIT F"/>
    <property type="match status" value="1"/>
</dbReference>
<dbReference type="RefSeq" id="WP_069643771.1">
    <property type="nucleotide sequence ID" value="NZ_MIJE01000032.1"/>
</dbReference>
<keyword evidence="5" id="KW-1185">Reference proteome</keyword>
<dbReference type="PANTHER" id="PTHR43578">
    <property type="entry name" value="NADH-QUINONE OXIDOREDUCTASE SUBUNIT F"/>
    <property type="match status" value="1"/>
</dbReference>
<keyword evidence="2" id="KW-0408">Iron</keyword>
<dbReference type="OrthoDB" id="9761899at2"/>
<gene>
    <name evidence="4" type="ORF">BHF68_08880</name>
</gene>
<evidence type="ECO:0000313" key="5">
    <source>
        <dbReference type="Proteomes" id="UP000094296"/>
    </source>
</evidence>
<proteinExistence type="predicted"/>
<dbReference type="GO" id="GO:0046872">
    <property type="term" value="F:metal ion binding"/>
    <property type="evidence" value="ECO:0007669"/>
    <property type="project" value="UniProtKB-KW"/>
</dbReference>
<dbReference type="SUPFAM" id="SSF52833">
    <property type="entry name" value="Thioredoxin-like"/>
    <property type="match status" value="1"/>
</dbReference>
<evidence type="ECO:0000256" key="2">
    <source>
        <dbReference type="ARBA" id="ARBA00023004"/>
    </source>
</evidence>
<dbReference type="GO" id="GO:0051536">
    <property type="term" value="F:iron-sulfur cluster binding"/>
    <property type="evidence" value="ECO:0007669"/>
    <property type="project" value="UniProtKB-KW"/>
</dbReference>
<sequence length="104" mass="11778">MGKPVKHIFVCSSSRINGQQKGYCHSNDAVNLVEMFMEELMERDLSGDVMVTNTGCLAICEKGPVVIVYPDNIWYGSVSEGDVEEIIEQHIEEDKPIERLQIYK</sequence>
<comment type="caution">
    <text evidence="4">The sequence shown here is derived from an EMBL/GenBank/DDBJ whole genome shotgun (WGS) entry which is preliminary data.</text>
</comment>
<dbReference type="InterPro" id="IPR048109">
    <property type="entry name" value="Fdxn_Clost-type"/>
</dbReference>
<dbReference type="InterPro" id="IPR036249">
    <property type="entry name" value="Thioredoxin-like_sf"/>
</dbReference>
<dbReference type="EMBL" id="MIJE01000032">
    <property type="protein sequence ID" value="OEF96265.1"/>
    <property type="molecule type" value="Genomic_DNA"/>
</dbReference>
<accession>A0A1E5G099</accession>
<name>A0A1E5G099_9FIRM</name>
<evidence type="ECO:0000256" key="3">
    <source>
        <dbReference type="ARBA" id="ARBA00023014"/>
    </source>
</evidence>
<protein>
    <submittedName>
        <fullName evidence="4">2Fe-2S ferredoxin</fullName>
    </submittedName>
</protein>
<evidence type="ECO:0000256" key="1">
    <source>
        <dbReference type="ARBA" id="ARBA00022723"/>
    </source>
</evidence>
<dbReference type="Proteomes" id="UP000094296">
    <property type="component" value="Unassembled WGS sequence"/>
</dbReference>
<dbReference type="NCBIfam" id="NF041612">
    <property type="entry name" value="fdxn_Clost"/>
    <property type="match status" value="1"/>
</dbReference>
<dbReference type="CDD" id="cd02980">
    <property type="entry name" value="TRX_Fd_family"/>
    <property type="match status" value="1"/>
</dbReference>
<dbReference type="STRING" id="766136.BHF68_08880"/>
<dbReference type="AlphaFoldDB" id="A0A1E5G099"/>
<evidence type="ECO:0000313" key="4">
    <source>
        <dbReference type="EMBL" id="OEF96265.1"/>
    </source>
</evidence>
<organism evidence="4 5">
    <name type="scientific">Desulfuribacillus alkaliarsenatis</name>
    <dbReference type="NCBI Taxonomy" id="766136"/>
    <lineage>
        <taxon>Bacteria</taxon>
        <taxon>Bacillati</taxon>
        <taxon>Bacillota</taxon>
        <taxon>Desulfuribacillia</taxon>
        <taxon>Desulfuribacillales</taxon>
        <taxon>Desulfuribacillaceae</taxon>
        <taxon>Desulfuribacillus</taxon>
    </lineage>
</organism>
<keyword evidence="1" id="KW-0479">Metal-binding</keyword>
<reference evidence="4 5" key="1">
    <citation type="submission" date="2016-09" db="EMBL/GenBank/DDBJ databases">
        <title>Draft genome sequence for the type strain of Desulfuribacillus alkaliarsenatis AHT28, an obligately anaerobic, sulfidogenic bacterium isolated from Russian soda lake sediments.</title>
        <authorList>
            <person name="Abin C.A."/>
            <person name="Hollibaugh J.T."/>
        </authorList>
    </citation>
    <scope>NUCLEOTIDE SEQUENCE [LARGE SCALE GENOMIC DNA]</scope>
    <source>
        <strain evidence="4 5">AHT28</strain>
    </source>
</reference>
<dbReference type="Gene3D" id="3.40.30.10">
    <property type="entry name" value="Glutaredoxin"/>
    <property type="match status" value="1"/>
</dbReference>
<keyword evidence="3" id="KW-0411">Iron-sulfur</keyword>